<dbReference type="SUPFAM" id="SSF51197">
    <property type="entry name" value="Clavaminate synthase-like"/>
    <property type="match status" value="1"/>
</dbReference>
<dbReference type="GO" id="GO:0017000">
    <property type="term" value="P:antibiotic biosynthetic process"/>
    <property type="evidence" value="ECO:0007669"/>
    <property type="project" value="UniProtKB-KW"/>
</dbReference>
<accession>A0A9W6V613</accession>
<evidence type="ECO:0000256" key="2">
    <source>
        <dbReference type="ARBA" id="ARBA00023002"/>
    </source>
</evidence>
<dbReference type="GO" id="GO:0016491">
    <property type="term" value="F:oxidoreductase activity"/>
    <property type="evidence" value="ECO:0007669"/>
    <property type="project" value="UniProtKB-KW"/>
</dbReference>
<name>A0A9W6V613_9PSEU</name>
<sequence length="329" mass="36400">MSLEVQLEPGRTPVAPLTGLPDMATAADWLRSNRPAVMDAVRTNGCVLLRGLPIGTTGDFAVARDILLPSPAGYKEKATPRSDYGHGVFSSTDLPASQPIRLHNENSYTLEFPGYLLFGCLVAPDTGGATTVGDMRAALRLLPEDLVARFVDKGWLLERSYSEMAGLPWRTSFATDQRTEVERYCQDNTIGYEWTEDDVLRTRQVRAAIITHPDTAEDVWFNHLAFWNKWTLDDEVRDVLLEAFGADGMPFATSVGDGTDLTRAEADTINAVYDEVTRRETWQVGDIMLVDNILNAHGREAFTGDRKIVVSMGHPIPLTDCKPRTQPTA</sequence>
<dbReference type="InterPro" id="IPR050411">
    <property type="entry name" value="AlphaKG_dependent_hydroxylases"/>
</dbReference>
<organism evidence="6 7">
    <name type="scientific">Actinokineospora globicatena</name>
    <dbReference type="NCBI Taxonomy" id="103729"/>
    <lineage>
        <taxon>Bacteria</taxon>
        <taxon>Bacillati</taxon>
        <taxon>Actinomycetota</taxon>
        <taxon>Actinomycetes</taxon>
        <taxon>Pseudonocardiales</taxon>
        <taxon>Pseudonocardiaceae</taxon>
        <taxon>Actinokineospora</taxon>
    </lineage>
</organism>
<protein>
    <submittedName>
        <fullName evidence="6">Protein AmbC</fullName>
    </submittedName>
</protein>
<keyword evidence="2" id="KW-0560">Oxidoreductase</keyword>
<dbReference type="Pfam" id="PF02668">
    <property type="entry name" value="TauD"/>
    <property type="match status" value="1"/>
</dbReference>
<dbReference type="EMBL" id="BSSD01000001">
    <property type="protein sequence ID" value="GLW89942.1"/>
    <property type="molecule type" value="Genomic_DNA"/>
</dbReference>
<dbReference type="PANTHER" id="PTHR10696:SF56">
    <property type="entry name" value="TAUD_TFDA-LIKE DOMAIN-CONTAINING PROTEIN"/>
    <property type="match status" value="1"/>
</dbReference>
<keyword evidence="3" id="KW-0408">Iron</keyword>
<dbReference type="PANTHER" id="PTHR10696">
    <property type="entry name" value="GAMMA-BUTYROBETAINE HYDROXYLASE-RELATED"/>
    <property type="match status" value="1"/>
</dbReference>
<dbReference type="RefSeq" id="WP_285607521.1">
    <property type="nucleotide sequence ID" value="NZ_BSSD01000001.1"/>
</dbReference>
<evidence type="ECO:0000313" key="7">
    <source>
        <dbReference type="Proteomes" id="UP001165042"/>
    </source>
</evidence>
<proteinExistence type="predicted"/>
<comment type="cofactor">
    <cofactor evidence="1">
        <name>Fe(2+)</name>
        <dbReference type="ChEBI" id="CHEBI:29033"/>
    </cofactor>
</comment>
<dbReference type="InterPro" id="IPR042098">
    <property type="entry name" value="TauD-like_sf"/>
</dbReference>
<dbReference type="AlphaFoldDB" id="A0A9W6V613"/>
<reference evidence="6" key="1">
    <citation type="submission" date="2023-02" db="EMBL/GenBank/DDBJ databases">
        <title>Actinokineospora globicatena NBRC 15670.</title>
        <authorList>
            <person name="Ichikawa N."/>
            <person name="Sato H."/>
            <person name="Tonouchi N."/>
        </authorList>
    </citation>
    <scope>NUCLEOTIDE SEQUENCE</scope>
    <source>
        <strain evidence="6">NBRC 15670</strain>
    </source>
</reference>
<evidence type="ECO:0000256" key="1">
    <source>
        <dbReference type="ARBA" id="ARBA00001954"/>
    </source>
</evidence>
<keyword evidence="4" id="KW-0045">Antibiotic biosynthesis</keyword>
<evidence type="ECO:0000256" key="4">
    <source>
        <dbReference type="ARBA" id="ARBA00023194"/>
    </source>
</evidence>
<dbReference type="InterPro" id="IPR003819">
    <property type="entry name" value="TauD/TfdA-like"/>
</dbReference>
<keyword evidence="7" id="KW-1185">Reference proteome</keyword>
<gene>
    <name evidence="6" type="primary">ambC</name>
    <name evidence="6" type="ORF">Aglo03_07580</name>
</gene>
<evidence type="ECO:0000259" key="5">
    <source>
        <dbReference type="Pfam" id="PF02668"/>
    </source>
</evidence>
<dbReference type="Gene3D" id="3.60.130.10">
    <property type="entry name" value="Clavaminate synthase-like"/>
    <property type="match status" value="1"/>
</dbReference>
<feature type="domain" description="TauD/TfdA-like" evidence="5">
    <location>
        <begin position="24"/>
        <end position="310"/>
    </location>
</feature>
<evidence type="ECO:0000256" key="3">
    <source>
        <dbReference type="ARBA" id="ARBA00023004"/>
    </source>
</evidence>
<dbReference type="Proteomes" id="UP001165042">
    <property type="component" value="Unassembled WGS sequence"/>
</dbReference>
<comment type="caution">
    <text evidence="6">The sequence shown here is derived from an EMBL/GenBank/DDBJ whole genome shotgun (WGS) entry which is preliminary data.</text>
</comment>
<evidence type="ECO:0000313" key="6">
    <source>
        <dbReference type="EMBL" id="GLW89942.1"/>
    </source>
</evidence>